<evidence type="ECO:0000313" key="1">
    <source>
        <dbReference type="EMBL" id="MPM32542.1"/>
    </source>
</evidence>
<protein>
    <submittedName>
        <fullName evidence="1">Uncharacterized protein</fullName>
    </submittedName>
</protein>
<gene>
    <name evidence="1" type="ORF">SDC9_79106</name>
</gene>
<dbReference type="AlphaFoldDB" id="A0A644YVP2"/>
<sequence>MEKESFPMPESINNSVMSFNRHGFLLMKQSLSPLRLYLLVMLTSLNSSGRNPSSLFRMRVTSAMLTGLRVCDPANTISSIFFPRRFFADCSPNTQRTASERLLLPLPFGPTTAVTPSSNSITVLSANDLKPDISILSRCKDNILSGETCFSFF</sequence>
<accession>A0A644YVP2</accession>
<organism evidence="1">
    <name type="scientific">bioreactor metagenome</name>
    <dbReference type="NCBI Taxonomy" id="1076179"/>
    <lineage>
        <taxon>unclassified sequences</taxon>
        <taxon>metagenomes</taxon>
        <taxon>ecological metagenomes</taxon>
    </lineage>
</organism>
<dbReference type="EMBL" id="VSSQ01006391">
    <property type="protein sequence ID" value="MPM32542.1"/>
    <property type="molecule type" value="Genomic_DNA"/>
</dbReference>
<reference evidence="1" key="1">
    <citation type="submission" date="2019-08" db="EMBL/GenBank/DDBJ databases">
        <authorList>
            <person name="Kucharzyk K."/>
            <person name="Murdoch R.W."/>
            <person name="Higgins S."/>
            <person name="Loffler F."/>
        </authorList>
    </citation>
    <scope>NUCLEOTIDE SEQUENCE</scope>
</reference>
<name>A0A644YVP2_9ZZZZ</name>
<proteinExistence type="predicted"/>
<comment type="caution">
    <text evidence="1">The sequence shown here is derived from an EMBL/GenBank/DDBJ whole genome shotgun (WGS) entry which is preliminary data.</text>
</comment>